<evidence type="ECO:0000313" key="3">
    <source>
        <dbReference type="Proteomes" id="UP000270094"/>
    </source>
</evidence>
<evidence type="ECO:0000256" key="1">
    <source>
        <dbReference type="SAM" id="MobiDB-lite"/>
    </source>
</evidence>
<dbReference type="AlphaFoldDB" id="A0A3P7IUY5"/>
<accession>A0A3P7IUY5</accession>
<gene>
    <name evidence="2" type="ORF">SVUK_LOCUS4372</name>
</gene>
<evidence type="ECO:0008006" key="4">
    <source>
        <dbReference type="Google" id="ProtNLM"/>
    </source>
</evidence>
<organism evidence="2 3">
    <name type="scientific">Strongylus vulgaris</name>
    <name type="common">Blood worm</name>
    <dbReference type="NCBI Taxonomy" id="40348"/>
    <lineage>
        <taxon>Eukaryota</taxon>
        <taxon>Metazoa</taxon>
        <taxon>Ecdysozoa</taxon>
        <taxon>Nematoda</taxon>
        <taxon>Chromadorea</taxon>
        <taxon>Rhabditida</taxon>
        <taxon>Rhabditina</taxon>
        <taxon>Rhabditomorpha</taxon>
        <taxon>Strongyloidea</taxon>
        <taxon>Strongylidae</taxon>
        <taxon>Strongylus</taxon>
    </lineage>
</organism>
<dbReference type="Proteomes" id="UP000270094">
    <property type="component" value="Unassembled WGS sequence"/>
</dbReference>
<feature type="compositionally biased region" description="Basic and acidic residues" evidence="1">
    <location>
        <begin position="163"/>
        <end position="178"/>
    </location>
</feature>
<dbReference type="OrthoDB" id="5839583at2759"/>
<sequence length="201" mass="22061">MLREILRPISVLAKNSPIKENFAKEMNAFVVDLLNSLESQRLSFLGDRRMTPVGVSRRAQDLELPRQSMSILAMACGLELIVWAAIDDIDSDAVCSRMSGRLFSISTNRVQLSQLPLALKALSSLGGLAEKFPSVATATVVPILSRFLLEPAPILTKLSSETSSEKRGEERRQEESTAKRKSALDSLRNTAIDALCRFAAV</sequence>
<proteinExistence type="predicted"/>
<dbReference type="EMBL" id="UYYB01012015">
    <property type="protein sequence ID" value="VDM69374.1"/>
    <property type="molecule type" value="Genomic_DNA"/>
</dbReference>
<keyword evidence="3" id="KW-1185">Reference proteome</keyword>
<feature type="region of interest" description="Disordered" evidence="1">
    <location>
        <begin position="159"/>
        <end position="182"/>
    </location>
</feature>
<reference evidence="2 3" key="1">
    <citation type="submission" date="2018-11" db="EMBL/GenBank/DDBJ databases">
        <authorList>
            <consortium name="Pathogen Informatics"/>
        </authorList>
    </citation>
    <scope>NUCLEOTIDE SEQUENCE [LARGE SCALE GENOMIC DNA]</scope>
</reference>
<evidence type="ECO:0000313" key="2">
    <source>
        <dbReference type="EMBL" id="VDM69374.1"/>
    </source>
</evidence>
<protein>
    <recommendedName>
        <fullName evidence="4">Mot1 central domain-containing protein</fullName>
    </recommendedName>
</protein>
<name>A0A3P7IUY5_STRVU</name>